<dbReference type="PANTHER" id="PTHR37981">
    <property type="entry name" value="LIPASE 2"/>
    <property type="match status" value="1"/>
</dbReference>
<dbReference type="CDD" id="cd01823">
    <property type="entry name" value="SEST_like"/>
    <property type="match status" value="1"/>
</dbReference>
<dbReference type="InterPro" id="IPR013830">
    <property type="entry name" value="SGNH_hydro"/>
</dbReference>
<accession>A0A4P7QEU9</accession>
<name>A0A4P7QEU9_9CORY</name>
<keyword evidence="4" id="KW-0378">Hydrolase</keyword>
<evidence type="ECO:0000313" key="4">
    <source>
        <dbReference type="EMBL" id="QCB28212.1"/>
    </source>
</evidence>
<dbReference type="EMBL" id="CP039247">
    <property type="protein sequence ID" value="QCB28212.1"/>
    <property type="molecule type" value="Genomic_DNA"/>
</dbReference>
<dbReference type="Gene3D" id="3.40.50.1110">
    <property type="entry name" value="SGNH hydrolase"/>
    <property type="match status" value="1"/>
</dbReference>
<dbReference type="Pfam" id="PF13472">
    <property type="entry name" value="Lipase_GDSL_2"/>
    <property type="match status" value="1"/>
</dbReference>
<organism evidence="4 5">
    <name type="scientific">Corynebacterium endometrii</name>
    <dbReference type="NCBI Taxonomy" id="2488819"/>
    <lineage>
        <taxon>Bacteria</taxon>
        <taxon>Bacillati</taxon>
        <taxon>Actinomycetota</taxon>
        <taxon>Actinomycetes</taxon>
        <taxon>Mycobacteriales</taxon>
        <taxon>Corynebacteriaceae</taxon>
        <taxon>Corynebacterium</taxon>
    </lineage>
</organism>
<keyword evidence="5" id="KW-1185">Reference proteome</keyword>
<reference evidence="4 5" key="1">
    <citation type="submission" date="2019-04" db="EMBL/GenBank/DDBJ databases">
        <title>Corynebacterium endometrii sp. nov., isolated from the uterus of a cow with endometritis.</title>
        <authorList>
            <person name="Ballas P."/>
            <person name="Ruckert C."/>
            <person name="Wagener K."/>
            <person name="Drillich M."/>
            <person name="Kaempfer P."/>
            <person name="Busse H.-J."/>
            <person name="Ehling-Schulz M."/>
        </authorList>
    </citation>
    <scope>NUCLEOTIDE SEQUENCE [LARGE SCALE GENOMIC DNA]</scope>
    <source>
        <strain evidence="4 5">LMM-1653</strain>
    </source>
</reference>
<dbReference type="RefSeq" id="WP_136140981.1">
    <property type="nucleotide sequence ID" value="NZ_CP039247.1"/>
</dbReference>
<dbReference type="SUPFAM" id="SSF52266">
    <property type="entry name" value="SGNH hydrolase"/>
    <property type="match status" value="1"/>
</dbReference>
<gene>
    <name evidence="4" type="ORF">CENDO_04610</name>
</gene>
<dbReference type="InterPro" id="IPR036514">
    <property type="entry name" value="SGNH_hydro_sf"/>
</dbReference>
<feature type="active site" evidence="1">
    <location>
        <position position="285"/>
    </location>
</feature>
<proteinExistence type="predicted"/>
<dbReference type="EC" id="3.1.1.3" evidence="4"/>
<sequence length="302" mass="31338" precursor="true">MSKAYAALIAGVAALLALCVGVALFFSGPVDIPRDKPPTNGPAAFPSPPESGSEPLKNYVALGDSFASMGSRTTASQADRESALCMRSEDNYARILAGNHNLSLTDVSCQGAITAHVTSEREADFGGIPPQASALSRDTQLVTISMGGNDISFGAMAACAATGQDCRQTLGARVDRAIRGLAAKLDAAYAAIKGSAPNARIIATGYLPLVAEPDTCEFTNSISTPDLDWFVEVTNRVNGAVKDAADRNGATYVLPANAQEHTGCAEPELRWTSFDGKATGSYPMHPTPEGQRAMAAAIADVL</sequence>
<feature type="domain" description="SGNH hydrolase-type esterase" evidence="3">
    <location>
        <begin position="61"/>
        <end position="293"/>
    </location>
</feature>
<dbReference type="OrthoDB" id="5503950at2"/>
<evidence type="ECO:0000313" key="5">
    <source>
        <dbReference type="Proteomes" id="UP000296352"/>
    </source>
</evidence>
<feature type="disulfide bond" evidence="2">
    <location>
        <begin position="159"/>
        <end position="166"/>
    </location>
</feature>
<evidence type="ECO:0000256" key="2">
    <source>
        <dbReference type="PIRSR" id="PIRSR637460-2"/>
    </source>
</evidence>
<feature type="active site" description="Nucleophile" evidence="1">
    <location>
        <position position="65"/>
    </location>
</feature>
<dbReference type="PANTHER" id="PTHR37981:SF1">
    <property type="entry name" value="SGNH HYDROLASE-TYPE ESTERASE DOMAIN-CONTAINING PROTEIN"/>
    <property type="match status" value="1"/>
</dbReference>
<evidence type="ECO:0000259" key="3">
    <source>
        <dbReference type="Pfam" id="PF13472"/>
    </source>
</evidence>
<feature type="disulfide bond" evidence="2">
    <location>
        <begin position="85"/>
        <end position="109"/>
    </location>
</feature>
<dbReference type="Proteomes" id="UP000296352">
    <property type="component" value="Chromosome"/>
</dbReference>
<feature type="disulfide bond" evidence="2">
    <location>
        <begin position="216"/>
        <end position="264"/>
    </location>
</feature>
<dbReference type="KEGG" id="cee:CENDO_04610"/>
<dbReference type="InterPro" id="IPR037460">
    <property type="entry name" value="SEST-like"/>
</dbReference>
<dbReference type="GO" id="GO:0004806">
    <property type="term" value="F:triacylglycerol lipase activity"/>
    <property type="evidence" value="ECO:0007669"/>
    <property type="project" value="UniProtKB-EC"/>
</dbReference>
<protein>
    <submittedName>
        <fullName evidence="4">Lipase 2</fullName>
        <ecNumber evidence="4">3.1.1.3</ecNumber>
    </submittedName>
</protein>
<dbReference type="GO" id="GO:0019433">
    <property type="term" value="P:triglyceride catabolic process"/>
    <property type="evidence" value="ECO:0007669"/>
    <property type="project" value="TreeGrafter"/>
</dbReference>
<keyword evidence="2" id="KW-1015">Disulfide bond</keyword>
<evidence type="ECO:0000256" key="1">
    <source>
        <dbReference type="PIRSR" id="PIRSR637460-1"/>
    </source>
</evidence>
<dbReference type="AlphaFoldDB" id="A0A4P7QEU9"/>